<accession>M0IMX3</accession>
<dbReference type="AlphaFoldDB" id="M0IMX3"/>
<comment type="subcellular location">
    <subcellularLocation>
        <location evidence="1">Endomembrane system</location>
        <topology evidence="1">Multi-pass membrane protein</topology>
    </subcellularLocation>
</comment>
<comment type="caution">
    <text evidence="6">The sequence shown here is derived from an EMBL/GenBank/DDBJ whole genome shotgun (WGS) entry which is preliminary data.</text>
</comment>
<dbReference type="PANTHER" id="PTHR12714">
    <property type="entry name" value="PROTEIN-S ISOPRENYLCYSTEINE O-METHYLTRANSFERASE"/>
    <property type="match status" value="1"/>
</dbReference>
<keyword evidence="2 5" id="KW-0812">Transmembrane</keyword>
<dbReference type="PATRIC" id="fig|662479.7.peg.492"/>
<evidence type="ECO:0000256" key="2">
    <source>
        <dbReference type="ARBA" id="ARBA00022692"/>
    </source>
</evidence>
<feature type="transmembrane region" description="Helical" evidence="5">
    <location>
        <begin position="74"/>
        <end position="95"/>
    </location>
</feature>
<feature type="transmembrane region" description="Helical" evidence="5">
    <location>
        <begin position="123"/>
        <end position="154"/>
    </location>
</feature>
<dbReference type="InterPro" id="IPR007318">
    <property type="entry name" value="Phopholipid_MeTrfase"/>
</dbReference>
<evidence type="ECO:0000313" key="6">
    <source>
        <dbReference type="EMBL" id="ELZ98060.1"/>
    </source>
</evidence>
<dbReference type="RefSeq" id="WP_008317900.1">
    <property type="nucleotide sequence ID" value="NZ_AOLN01000004.1"/>
</dbReference>
<feature type="transmembrane region" description="Helical" evidence="5">
    <location>
        <begin position="47"/>
        <end position="68"/>
    </location>
</feature>
<dbReference type="Pfam" id="PF04191">
    <property type="entry name" value="PEMT"/>
    <property type="match status" value="1"/>
</dbReference>
<evidence type="ECO:0008006" key="8">
    <source>
        <dbReference type="Google" id="ProtNLM"/>
    </source>
</evidence>
<reference evidence="6 7" key="1">
    <citation type="journal article" date="2014" name="PLoS Genet.">
        <title>Phylogenetically driven sequencing of extremely halophilic archaea reveals strategies for static and dynamic osmo-response.</title>
        <authorList>
            <person name="Becker E.A."/>
            <person name="Seitzer P.M."/>
            <person name="Tritt A."/>
            <person name="Larsen D."/>
            <person name="Krusor M."/>
            <person name="Yao A.I."/>
            <person name="Wu D."/>
            <person name="Madern D."/>
            <person name="Eisen J.A."/>
            <person name="Darling A.E."/>
            <person name="Facciotti M.T."/>
        </authorList>
    </citation>
    <scope>NUCLEOTIDE SEQUENCE [LARGE SCALE GENOMIC DNA]</scope>
    <source>
        <strain evidence="6 7">ATCC BAA-1512</strain>
    </source>
</reference>
<evidence type="ECO:0000256" key="3">
    <source>
        <dbReference type="ARBA" id="ARBA00022989"/>
    </source>
</evidence>
<evidence type="ECO:0000256" key="5">
    <source>
        <dbReference type="SAM" id="Phobius"/>
    </source>
</evidence>
<dbReference type="GO" id="GO:0012505">
    <property type="term" value="C:endomembrane system"/>
    <property type="evidence" value="ECO:0007669"/>
    <property type="project" value="UniProtKB-SubCell"/>
</dbReference>
<dbReference type="Proteomes" id="UP000011550">
    <property type="component" value="Unassembled WGS sequence"/>
</dbReference>
<keyword evidence="7" id="KW-1185">Reference proteome</keyword>
<name>M0IMX3_9EURY</name>
<dbReference type="Gene3D" id="1.20.120.1630">
    <property type="match status" value="1"/>
</dbReference>
<gene>
    <name evidence="6" type="ORF">C440_02393</name>
</gene>
<dbReference type="GO" id="GO:0016740">
    <property type="term" value="F:transferase activity"/>
    <property type="evidence" value="ECO:0007669"/>
    <property type="project" value="UniProtKB-ARBA"/>
</dbReference>
<dbReference type="OrthoDB" id="148346at2157"/>
<keyword evidence="4 5" id="KW-0472">Membrane</keyword>
<evidence type="ECO:0000256" key="4">
    <source>
        <dbReference type="ARBA" id="ARBA00023136"/>
    </source>
</evidence>
<protein>
    <recommendedName>
        <fullName evidence="8">Steroid 5-alpha reductase C-terminal domain-containing protein</fullName>
    </recommendedName>
</protein>
<evidence type="ECO:0000256" key="1">
    <source>
        <dbReference type="ARBA" id="ARBA00004127"/>
    </source>
</evidence>
<proteinExistence type="predicted"/>
<keyword evidence="3 5" id="KW-1133">Transmembrane helix</keyword>
<dbReference type="PANTHER" id="PTHR12714:SF9">
    <property type="entry name" value="PROTEIN-S-ISOPRENYLCYSTEINE O-METHYLTRANSFERASE"/>
    <property type="match status" value="1"/>
</dbReference>
<evidence type="ECO:0000313" key="7">
    <source>
        <dbReference type="Proteomes" id="UP000011550"/>
    </source>
</evidence>
<feature type="transmembrane region" description="Helical" evidence="5">
    <location>
        <begin position="12"/>
        <end position="35"/>
    </location>
</feature>
<dbReference type="EMBL" id="AOLN01000004">
    <property type="protein sequence ID" value="ELZ98060.1"/>
    <property type="molecule type" value="Genomic_DNA"/>
</dbReference>
<dbReference type="STRING" id="662479.C440_02393"/>
<organism evidence="6 7">
    <name type="scientific">Haloferax mucosum ATCC BAA-1512</name>
    <dbReference type="NCBI Taxonomy" id="662479"/>
    <lineage>
        <taxon>Archaea</taxon>
        <taxon>Methanobacteriati</taxon>
        <taxon>Methanobacteriota</taxon>
        <taxon>Stenosarchaea group</taxon>
        <taxon>Halobacteria</taxon>
        <taxon>Halobacteriales</taxon>
        <taxon>Haloferacaceae</taxon>
        <taxon>Haloferax</taxon>
    </lineage>
</organism>
<sequence>MTVSLSEALLGVGVAAGIVNLVGIWSSISGVTSYYPLGEKNRWFHVFWGLTHTLNGTLLGVGVLQFGTLELPSWLFAFGAAATIVGTVVVLISTFDLGMEQTQGLEGELQTNGLYRYSRNPQYVGYILTTVGYGLIVGSPFAIPLCGLYLAWWFSFPLAEEPWLRERYGADYERYLKRVPRFVGVRTVQTLLNQWDGRWAN</sequence>